<evidence type="ECO:0000313" key="4">
    <source>
        <dbReference type="Proteomes" id="UP000000437"/>
    </source>
</evidence>
<keyword evidence="1" id="KW-0472">Membrane</keyword>
<dbReference type="SUPFAM" id="SSF48726">
    <property type="entry name" value="Immunoglobulin"/>
    <property type="match status" value="1"/>
</dbReference>
<dbReference type="Proteomes" id="UP000000437">
    <property type="component" value="Chromosome 22"/>
</dbReference>
<dbReference type="SMART" id="SM00409">
    <property type="entry name" value="IG"/>
    <property type="match status" value="1"/>
</dbReference>
<reference evidence="5" key="1">
    <citation type="submission" date="2025-08" db="UniProtKB">
        <authorList>
            <consortium name="RefSeq"/>
        </authorList>
    </citation>
    <scope>IDENTIFICATION</scope>
    <source>
        <strain evidence="5">Tuebingen</strain>
    </source>
</reference>
<protein>
    <submittedName>
        <fullName evidence="5">Uncharacterized protein LOC101882843 precursor</fullName>
    </submittedName>
</protein>
<dbReference type="InterPro" id="IPR013783">
    <property type="entry name" value="Ig-like_fold"/>
</dbReference>
<evidence type="ECO:0000259" key="3">
    <source>
        <dbReference type="SMART" id="SM00409"/>
    </source>
</evidence>
<feature type="signal peptide" evidence="2 5">
    <location>
        <begin position="1"/>
        <end position="19"/>
    </location>
</feature>
<sequence length="229" mass="26155" precursor="true">MRTVLLLLVYLLLWCQTTGSLTDKRVNLGENVTLDCQIGVKEMYWVFQKLIDSPVLILRTYSSESTAPRLLEERFRGKYSSLTYSRLFISNITIDELGIYYCLNRNNTGIQLSSGIRLNITESTKDHNQNECNKHQPQVDKSLETQKILTAASFLLNTVLIIAIIGLLMSKLKKPTKSRQQCQNVPLEPLEDLNAQYSEIELPTHVSTESPHQVNGTYVLLQKPRPQTR</sequence>
<feature type="chain" id="PRO_5043058460" evidence="2 5">
    <location>
        <begin position="20"/>
        <end position="229"/>
    </location>
</feature>
<dbReference type="InterPro" id="IPR003599">
    <property type="entry name" value="Ig_sub"/>
</dbReference>
<evidence type="ECO:0000313" key="5">
    <source>
        <dbReference type="RefSeq" id="NP_001373764.1"/>
    </source>
</evidence>
<dbReference type="Pfam" id="PF07686">
    <property type="entry name" value="V-set"/>
    <property type="match status" value="1"/>
</dbReference>
<proteinExistence type="predicted"/>
<gene>
    <name evidence="5" type="primary">LOC101882843</name>
</gene>
<dbReference type="Gene3D" id="2.60.40.10">
    <property type="entry name" value="Immunoglobulins"/>
    <property type="match status" value="1"/>
</dbReference>
<accession>A0AB13A944</accession>
<dbReference type="CDD" id="cd00099">
    <property type="entry name" value="IgV"/>
    <property type="match status" value="1"/>
</dbReference>
<dbReference type="GeneID" id="101882843"/>
<keyword evidence="4" id="KW-1185">Reference proteome</keyword>
<keyword evidence="1" id="KW-1133">Transmembrane helix</keyword>
<dbReference type="KEGG" id="dre:101882843"/>
<feature type="domain" description="Immunoglobulin" evidence="3">
    <location>
        <begin position="21"/>
        <end position="121"/>
    </location>
</feature>
<organism evidence="4 5">
    <name type="scientific">Danio rerio</name>
    <name type="common">Zebrafish</name>
    <name type="synonym">Brachydanio rerio</name>
    <dbReference type="NCBI Taxonomy" id="7955"/>
    <lineage>
        <taxon>Eukaryota</taxon>
        <taxon>Metazoa</taxon>
        <taxon>Chordata</taxon>
        <taxon>Craniata</taxon>
        <taxon>Vertebrata</taxon>
        <taxon>Euteleostomi</taxon>
        <taxon>Actinopterygii</taxon>
        <taxon>Neopterygii</taxon>
        <taxon>Teleostei</taxon>
        <taxon>Ostariophysi</taxon>
        <taxon>Cypriniformes</taxon>
        <taxon>Danionidae</taxon>
        <taxon>Danioninae</taxon>
        <taxon>Danio</taxon>
    </lineage>
</organism>
<evidence type="ECO:0000256" key="2">
    <source>
        <dbReference type="SAM" id="SignalP"/>
    </source>
</evidence>
<keyword evidence="2 5" id="KW-0732">Signal</keyword>
<dbReference type="InterPro" id="IPR036179">
    <property type="entry name" value="Ig-like_dom_sf"/>
</dbReference>
<dbReference type="InterPro" id="IPR013106">
    <property type="entry name" value="Ig_V-set"/>
</dbReference>
<feature type="transmembrane region" description="Helical" evidence="1">
    <location>
        <begin position="148"/>
        <end position="169"/>
    </location>
</feature>
<keyword evidence="1" id="KW-0812">Transmembrane</keyword>
<name>A0AB13A944_DANRE</name>
<evidence type="ECO:0000256" key="1">
    <source>
        <dbReference type="SAM" id="Phobius"/>
    </source>
</evidence>
<dbReference type="RefSeq" id="NP_001373764.1">
    <property type="nucleotide sequence ID" value="NM_001386835.1"/>
</dbReference>
<dbReference type="AlphaFoldDB" id="A0AB13A944"/>